<evidence type="ECO:0000256" key="4">
    <source>
        <dbReference type="ARBA" id="ARBA00022723"/>
    </source>
</evidence>
<dbReference type="InterPro" id="IPR005135">
    <property type="entry name" value="Endo/exonuclease/phosphatase"/>
</dbReference>
<dbReference type="RefSeq" id="WP_277731261.1">
    <property type="nucleotide sequence ID" value="NZ_CP120733.1"/>
</dbReference>
<evidence type="ECO:0000256" key="6">
    <source>
        <dbReference type="ARBA" id="ARBA00022801"/>
    </source>
</evidence>
<dbReference type="PANTHER" id="PTHR15822:SF4">
    <property type="entry name" value="TYROSYL-DNA PHOSPHODIESTERASE 2"/>
    <property type="match status" value="1"/>
</dbReference>
<name>A0ABY8E8V1_9FIRM</name>
<evidence type="ECO:0000256" key="1">
    <source>
        <dbReference type="ARBA" id="ARBA00001936"/>
    </source>
</evidence>
<evidence type="ECO:0000313" key="10">
    <source>
        <dbReference type="EMBL" id="WFD09336.1"/>
    </source>
</evidence>
<organism evidence="10 11">
    <name type="scientific">Tepidibacter hydrothermalis</name>
    <dbReference type="NCBI Taxonomy" id="3036126"/>
    <lineage>
        <taxon>Bacteria</taxon>
        <taxon>Bacillati</taxon>
        <taxon>Bacillota</taxon>
        <taxon>Clostridia</taxon>
        <taxon>Peptostreptococcales</taxon>
        <taxon>Peptostreptococcaceae</taxon>
        <taxon>Tepidibacter</taxon>
    </lineage>
</organism>
<feature type="domain" description="Endonuclease/exonuclease/phosphatase" evidence="9">
    <location>
        <begin position="57"/>
        <end position="337"/>
    </location>
</feature>
<evidence type="ECO:0000256" key="7">
    <source>
        <dbReference type="ARBA" id="ARBA00022842"/>
    </source>
</evidence>
<keyword evidence="4" id="KW-0479">Metal-binding</keyword>
<evidence type="ECO:0000256" key="3">
    <source>
        <dbReference type="ARBA" id="ARBA00022722"/>
    </source>
</evidence>
<evidence type="ECO:0000259" key="9">
    <source>
        <dbReference type="Pfam" id="PF03372"/>
    </source>
</evidence>
<evidence type="ECO:0000256" key="8">
    <source>
        <dbReference type="ARBA" id="ARBA00023204"/>
    </source>
</evidence>
<sequence length="347" mass="40231">MFIKLTLRISILLISLFLLFLLAVVITDYKPDGTIRLEVNSNKEKIVKLDNAMSITTFNIGFGGLDKNQDFFMDGGKLSRSYSKEKTYENIEGVSDYLKNKNSDFLFVQEIDEKATRTYYIDERQRINEKLDKYSNTYAYNYKVLWVPVPVRKPHGYVRAGLSSFSKYDISKATRYQLPGKESFERQLFLLDRCFIESRLSIDGSDKEFVLINAHLSAYDKGGVIRKQQLSYLKQHIQNEYDKGNYVLVGGDWNHKIGNTNFKSKVENKWMQDIPSDFKPDTFKWAIDNLTPTVRSLDSPYKEGNNFIETIDGFLVSDNIEVLDVKGENLGFEYSDHNPVTMEFKLK</sequence>
<dbReference type="InterPro" id="IPR051547">
    <property type="entry name" value="TDP2-like"/>
</dbReference>
<dbReference type="EMBL" id="CP120733">
    <property type="protein sequence ID" value="WFD09336.1"/>
    <property type="molecule type" value="Genomic_DNA"/>
</dbReference>
<dbReference type="InterPro" id="IPR036691">
    <property type="entry name" value="Endo/exonu/phosph_ase_sf"/>
</dbReference>
<keyword evidence="7" id="KW-0460">Magnesium</keyword>
<comment type="cofactor">
    <cofactor evidence="2">
        <name>Mg(2+)</name>
        <dbReference type="ChEBI" id="CHEBI:18420"/>
    </cofactor>
</comment>
<dbReference type="GO" id="GO:0004519">
    <property type="term" value="F:endonuclease activity"/>
    <property type="evidence" value="ECO:0007669"/>
    <property type="project" value="UniProtKB-KW"/>
</dbReference>
<evidence type="ECO:0000256" key="2">
    <source>
        <dbReference type="ARBA" id="ARBA00001946"/>
    </source>
</evidence>
<dbReference type="Gene3D" id="3.60.10.10">
    <property type="entry name" value="Endonuclease/exonuclease/phosphatase"/>
    <property type="match status" value="1"/>
</dbReference>
<dbReference type="Proteomes" id="UP001222800">
    <property type="component" value="Chromosome"/>
</dbReference>
<keyword evidence="6" id="KW-0378">Hydrolase</keyword>
<evidence type="ECO:0000313" key="11">
    <source>
        <dbReference type="Proteomes" id="UP001222800"/>
    </source>
</evidence>
<protein>
    <submittedName>
        <fullName evidence="10">Endonuclease/exonuclease/phosphatase family protein</fullName>
    </submittedName>
</protein>
<comment type="cofactor">
    <cofactor evidence="1">
        <name>Mn(2+)</name>
        <dbReference type="ChEBI" id="CHEBI:29035"/>
    </cofactor>
</comment>
<proteinExistence type="predicted"/>
<keyword evidence="10" id="KW-0255">Endonuclease</keyword>
<keyword evidence="8" id="KW-0234">DNA repair</keyword>
<dbReference type="PANTHER" id="PTHR15822">
    <property type="entry name" value="TRAF AND TNF RECEPTOR-ASSOCIATED PROTEIN"/>
    <property type="match status" value="1"/>
</dbReference>
<gene>
    <name evidence="10" type="ORF">P4S50_13180</name>
</gene>
<dbReference type="SUPFAM" id="SSF56219">
    <property type="entry name" value="DNase I-like"/>
    <property type="match status" value="1"/>
</dbReference>
<keyword evidence="11" id="KW-1185">Reference proteome</keyword>
<accession>A0ABY8E8V1</accession>
<keyword evidence="3" id="KW-0540">Nuclease</keyword>
<reference evidence="10 11" key="1">
    <citation type="submission" date="2023-03" db="EMBL/GenBank/DDBJ databases">
        <title>Complete genome sequence of Tepidibacter sp. SWIR-1, isolated from a deep-sea hydrothermal vent.</title>
        <authorList>
            <person name="Li X."/>
        </authorList>
    </citation>
    <scope>NUCLEOTIDE SEQUENCE [LARGE SCALE GENOMIC DNA]</scope>
    <source>
        <strain evidence="10 11">SWIR-1</strain>
    </source>
</reference>
<dbReference type="Pfam" id="PF03372">
    <property type="entry name" value="Exo_endo_phos"/>
    <property type="match status" value="1"/>
</dbReference>
<keyword evidence="5" id="KW-0227">DNA damage</keyword>
<evidence type="ECO:0000256" key="5">
    <source>
        <dbReference type="ARBA" id="ARBA00022763"/>
    </source>
</evidence>